<evidence type="ECO:0000313" key="7">
    <source>
        <dbReference type="Proteomes" id="UP000276029"/>
    </source>
</evidence>
<accession>A0AAD1D7F8</accession>
<feature type="transmembrane region" description="Helical" evidence="1">
    <location>
        <begin position="612"/>
        <end position="629"/>
    </location>
</feature>
<keyword evidence="1" id="KW-1133">Transmembrane helix</keyword>
<dbReference type="RefSeq" id="WP_121048105.1">
    <property type="nucleotide sequence ID" value="NZ_AP018711.1"/>
</dbReference>
<dbReference type="PANTHER" id="PTHR37464">
    <property type="entry name" value="BLL2463 PROTEIN"/>
    <property type="match status" value="1"/>
</dbReference>
<gene>
    <name evidence="5" type="ORF">DFR51_1244</name>
    <name evidence="4" type="ORF">SmB9_23170</name>
</gene>
<dbReference type="EMBL" id="RBWX01000007">
    <property type="protein sequence ID" value="RKS91678.1"/>
    <property type="molecule type" value="Genomic_DNA"/>
</dbReference>
<reference evidence="4 6" key="1">
    <citation type="submission" date="2018-06" db="EMBL/GenBank/DDBJ databases">
        <title>Complete Genome Sequence of the Microcystin-Degrading Bacterium Sphingosinicella microcystinivorans Strain B-9.</title>
        <authorList>
            <person name="Jin H."/>
            <person name="Nishizawa T."/>
            <person name="Guo Y."/>
            <person name="Nishizawa A."/>
            <person name="Park H."/>
            <person name="Kato H."/>
            <person name="Tsuji K."/>
            <person name="Harada K."/>
        </authorList>
    </citation>
    <scope>NUCLEOTIDE SEQUENCE [LARGE SCALE GENOMIC DNA]</scope>
    <source>
        <strain evidence="4 6">B9</strain>
    </source>
</reference>
<dbReference type="KEGG" id="smic:SmB9_23170"/>
<keyword evidence="7" id="KW-1185">Reference proteome</keyword>
<dbReference type="Gene3D" id="3.40.50.12140">
    <property type="entry name" value="Domain of unknown function DUF4159"/>
    <property type="match status" value="1"/>
</dbReference>
<dbReference type="InterPro" id="IPR025297">
    <property type="entry name" value="DUF4159"/>
</dbReference>
<dbReference type="NCBIfam" id="TIGR02226">
    <property type="entry name" value="two_anch"/>
    <property type="match status" value="1"/>
</dbReference>
<evidence type="ECO:0000256" key="1">
    <source>
        <dbReference type="SAM" id="Phobius"/>
    </source>
</evidence>
<dbReference type="Pfam" id="PF13709">
    <property type="entry name" value="DUF4159"/>
    <property type="match status" value="1"/>
</dbReference>
<dbReference type="Proteomes" id="UP000275727">
    <property type="component" value="Chromosome"/>
</dbReference>
<feature type="transmembrane region" description="Helical" evidence="1">
    <location>
        <begin position="59"/>
        <end position="81"/>
    </location>
</feature>
<sequence length="845" mass="88035">MGGAFSFAVPWLLAAGLALPFLWFLLRRLPPAVRRVRLPSIVLLGDAEIPPPPAATPPWWLVLLRIGIVALLLVGLAGPIWKPTPASAPPARLAIVVDNGWAAASQWDRLITAASERIDTLPATTRFTILPTAFAGPSPDAHWADAPTAKAQLAALAPLPWPADRARRAAILPKDAAFLWVADGIEDAGAPTLRRALAGGELLAVPPAEPAIRIAGRTNEGWSGQVIAPSGLPATALAFRSRRGQTLSSEPLNFESDVATFRVRLDAAERADVSRLTVGTSAQAIYLADGSTARPRVVVIEGPSSAPPLESGGYYVRRALEPHAEIKTATLETAAEDPATLFVLTDVAAEPAQAKPLLERVEKGAVVILFAGPRIAENGSALSPVPLRAGARALGGVLSWQQPQAIGGFEAAGPLAGLPVPEEARVSRQLLAASDADAMRWAWLADGTPMVSAVRRGAGLLVLVHTAADPSWSTLPLSGLFEAMMRRLLPLGANPASLDIAGAKPWVLERMLGARGEWQEPAQPVTIPAADFDAAVASAATPPGLYRSGDARRVINLAGALGPGFSFTPLSADGLRPAAEAAPPIDIGAWLILAAILLALVDILVALRLRGALAALAPGAAALLFIITPKPAEAADLQLAYVRTGSAATDAGIARGLETLGQTLTRRTSVSPGKPAAVDPARDPLGAYPVLYWPAQTVRSMTPATALRLRAYIAAGGLVLFDFGQPLGAGSGARDLLEPLGLPALSEVGSEHVLSRTFYLLHSYAGGAVWTETGTEGGDGRVSGVVIGGGNWASLWSGDRAVSPSQREQALRFGVNLVMYALTGTYKADQVHTRALLDRMGGKQP</sequence>
<feature type="transmembrane region" description="Helical" evidence="1">
    <location>
        <begin position="6"/>
        <end position="26"/>
    </location>
</feature>
<name>A0AAD1D7F8_SPHMI</name>
<dbReference type="InterPro" id="IPR011933">
    <property type="entry name" value="Double_TM_dom"/>
</dbReference>
<feature type="domain" description="DUF4159" evidence="3">
    <location>
        <begin position="638"/>
        <end position="822"/>
    </location>
</feature>
<organism evidence="4 6">
    <name type="scientific">Sphingosinicella microcystinivorans</name>
    <dbReference type="NCBI Taxonomy" id="335406"/>
    <lineage>
        <taxon>Bacteria</taxon>
        <taxon>Pseudomonadati</taxon>
        <taxon>Pseudomonadota</taxon>
        <taxon>Alphaproteobacteria</taxon>
        <taxon>Sphingomonadales</taxon>
        <taxon>Sphingosinicellaceae</taxon>
        <taxon>Sphingosinicella</taxon>
    </lineage>
</organism>
<dbReference type="EMBL" id="AP018711">
    <property type="protein sequence ID" value="BBE34659.1"/>
    <property type="molecule type" value="Genomic_DNA"/>
</dbReference>
<evidence type="ECO:0000313" key="4">
    <source>
        <dbReference type="EMBL" id="BBE34659.1"/>
    </source>
</evidence>
<dbReference type="Pfam" id="PF07584">
    <property type="entry name" value="BatA"/>
    <property type="match status" value="1"/>
</dbReference>
<dbReference type="Proteomes" id="UP000276029">
    <property type="component" value="Unassembled WGS sequence"/>
</dbReference>
<protein>
    <submittedName>
        <fullName evidence="4">LytTR family transcriptional regulator</fullName>
    </submittedName>
    <submittedName>
        <fullName evidence="5">Membrane protein (TIGR02226 family)</fullName>
    </submittedName>
</protein>
<reference evidence="5 7" key="2">
    <citation type="submission" date="2018-10" db="EMBL/GenBank/DDBJ databases">
        <title>Genomic Encyclopedia of Type Strains, Phase IV (KMG-IV): sequencing the most valuable type-strain genomes for metagenomic binning, comparative biology and taxonomic classification.</title>
        <authorList>
            <person name="Goeker M."/>
        </authorList>
    </citation>
    <scope>NUCLEOTIDE SEQUENCE [LARGE SCALE GENOMIC DNA]</scope>
    <source>
        <strain evidence="5 7">DSM 19791</strain>
    </source>
</reference>
<evidence type="ECO:0000313" key="5">
    <source>
        <dbReference type="EMBL" id="RKS91678.1"/>
    </source>
</evidence>
<dbReference type="InterPro" id="IPR024163">
    <property type="entry name" value="Aerotolerance_reg_N"/>
</dbReference>
<keyword evidence="1" id="KW-0472">Membrane</keyword>
<evidence type="ECO:0000313" key="6">
    <source>
        <dbReference type="Proteomes" id="UP000275727"/>
    </source>
</evidence>
<evidence type="ECO:0000259" key="3">
    <source>
        <dbReference type="Pfam" id="PF13709"/>
    </source>
</evidence>
<keyword evidence="1" id="KW-0812">Transmembrane</keyword>
<dbReference type="AlphaFoldDB" id="A0AAD1D7F8"/>
<feature type="domain" description="Aerotolerance regulator N-terminal" evidence="2">
    <location>
        <begin position="5"/>
        <end position="79"/>
    </location>
</feature>
<proteinExistence type="predicted"/>
<dbReference type="PANTHER" id="PTHR37464:SF1">
    <property type="entry name" value="BLL2463 PROTEIN"/>
    <property type="match status" value="1"/>
</dbReference>
<evidence type="ECO:0000259" key="2">
    <source>
        <dbReference type="Pfam" id="PF07584"/>
    </source>
</evidence>
<feature type="transmembrane region" description="Helical" evidence="1">
    <location>
        <begin position="587"/>
        <end position="605"/>
    </location>
</feature>